<gene>
    <name evidence="1" type="ORF">LTS18_002406</name>
</gene>
<keyword evidence="2" id="KW-1185">Reference proteome</keyword>
<dbReference type="EMBL" id="JAWDJW010012548">
    <property type="protein sequence ID" value="KAK3044013.1"/>
    <property type="molecule type" value="Genomic_DNA"/>
</dbReference>
<organism evidence="1 2">
    <name type="scientific">Coniosporium uncinatum</name>
    <dbReference type="NCBI Taxonomy" id="93489"/>
    <lineage>
        <taxon>Eukaryota</taxon>
        <taxon>Fungi</taxon>
        <taxon>Dikarya</taxon>
        <taxon>Ascomycota</taxon>
        <taxon>Pezizomycotina</taxon>
        <taxon>Dothideomycetes</taxon>
        <taxon>Dothideomycetes incertae sedis</taxon>
        <taxon>Coniosporium</taxon>
    </lineage>
</organism>
<comment type="caution">
    <text evidence="1">The sequence shown here is derived from an EMBL/GenBank/DDBJ whole genome shotgun (WGS) entry which is preliminary data.</text>
</comment>
<evidence type="ECO:0000313" key="2">
    <source>
        <dbReference type="Proteomes" id="UP001186974"/>
    </source>
</evidence>
<protein>
    <submittedName>
        <fullName evidence="1">Uncharacterized protein</fullName>
    </submittedName>
</protein>
<name>A0ACC3CSM1_9PEZI</name>
<accession>A0ACC3CSM1</accession>
<feature type="non-terminal residue" evidence="1">
    <location>
        <position position="1"/>
    </location>
</feature>
<evidence type="ECO:0000313" key="1">
    <source>
        <dbReference type="EMBL" id="KAK3044013.1"/>
    </source>
</evidence>
<dbReference type="Proteomes" id="UP001186974">
    <property type="component" value="Unassembled WGS sequence"/>
</dbReference>
<reference evidence="1" key="1">
    <citation type="submission" date="2024-09" db="EMBL/GenBank/DDBJ databases">
        <title>Black Yeasts Isolated from many extreme environments.</title>
        <authorList>
            <person name="Coleine C."/>
            <person name="Stajich J.E."/>
            <person name="Selbmann L."/>
        </authorList>
    </citation>
    <scope>NUCLEOTIDE SEQUENCE</scope>
    <source>
        <strain evidence="1">CCFEE 5737</strain>
    </source>
</reference>
<sequence>VLGGDDGDEDEEEDAAQERGMEAHVDGTGAATATATSDSAIMNHVQGHEPDLLNPNYLSSVLSVNPEAILDSSQNAVMMSWEKDLMAQSAQLLLPSSGLRVLNVGHGMGIIDTFFQSHSPRVHHIVEAHPDVLKAMREQGWYEKPGVVIHEGRWQDVLPNLVGSIEEDGQELLFDAVYFDTFAEDYKALRDFFSEWVIQLLHPDGRLSFFNGMGADRQVCYDVYNKVFATSSQIRNFIHILIGLVDRRDGSLRSWLRHRVVRHKGPFA</sequence>
<proteinExistence type="predicted"/>